<dbReference type="PANTHER" id="PTHR24023">
    <property type="entry name" value="COLLAGEN ALPHA"/>
    <property type="match status" value="1"/>
</dbReference>
<dbReference type="EMBL" id="AP029612">
    <property type="protein sequence ID" value="BFG69134.1"/>
    <property type="molecule type" value="Genomic_DNA"/>
</dbReference>
<organism evidence="3">
    <name type="scientific">Sediminibacterium sp. KACHI17</name>
    <dbReference type="NCBI Taxonomy" id="1751071"/>
    <lineage>
        <taxon>Bacteria</taxon>
        <taxon>Pseudomonadati</taxon>
        <taxon>Bacteroidota</taxon>
        <taxon>Chitinophagia</taxon>
        <taxon>Chitinophagales</taxon>
        <taxon>Chitinophagaceae</taxon>
        <taxon>Sediminibacterium</taxon>
    </lineage>
</organism>
<accession>A0AAT9GEW6</accession>
<feature type="chain" id="PRO_5043467884" description="Collagen-like protein" evidence="2">
    <location>
        <begin position="22"/>
        <end position="932"/>
    </location>
</feature>
<dbReference type="GO" id="GO:0005615">
    <property type="term" value="C:extracellular space"/>
    <property type="evidence" value="ECO:0007669"/>
    <property type="project" value="TreeGrafter"/>
</dbReference>
<dbReference type="Gene3D" id="1.20.5.320">
    <property type="entry name" value="6-Phosphogluconate Dehydrogenase, domain 3"/>
    <property type="match status" value="2"/>
</dbReference>
<feature type="signal peptide" evidence="2">
    <location>
        <begin position="1"/>
        <end position="21"/>
    </location>
</feature>
<dbReference type="GO" id="GO:0030020">
    <property type="term" value="F:extracellular matrix structural constituent conferring tensile strength"/>
    <property type="evidence" value="ECO:0007669"/>
    <property type="project" value="TreeGrafter"/>
</dbReference>
<reference evidence="3" key="1">
    <citation type="submission" date="2024-02" db="EMBL/GenBank/DDBJ databases">
        <title>Sediminibacterium planktonica sp. nov. and Sediminibacterium longus sp. nov., isolated from surface lake and river water.</title>
        <authorList>
            <person name="Watanabe K."/>
            <person name="Takemine S."/>
            <person name="Ishii Y."/>
            <person name="Ogata Y."/>
            <person name="Shindo C."/>
            <person name="Suda W."/>
        </authorList>
    </citation>
    <scope>NUCLEOTIDE SEQUENCE</scope>
    <source>
        <strain evidence="3">KACHI17</strain>
    </source>
</reference>
<dbReference type="RefSeq" id="WP_353549484.1">
    <property type="nucleotide sequence ID" value="NZ_AP029612.1"/>
</dbReference>
<feature type="region of interest" description="Disordered" evidence="1">
    <location>
        <begin position="594"/>
        <end position="633"/>
    </location>
</feature>
<dbReference type="GO" id="GO:0031012">
    <property type="term" value="C:extracellular matrix"/>
    <property type="evidence" value="ECO:0007669"/>
    <property type="project" value="TreeGrafter"/>
</dbReference>
<feature type="compositionally biased region" description="Low complexity" evidence="1">
    <location>
        <begin position="601"/>
        <end position="633"/>
    </location>
</feature>
<evidence type="ECO:0000313" key="3">
    <source>
        <dbReference type="EMBL" id="BFG69134.1"/>
    </source>
</evidence>
<evidence type="ECO:0000256" key="2">
    <source>
        <dbReference type="SAM" id="SignalP"/>
    </source>
</evidence>
<proteinExistence type="predicted"/>
<evidence type="ECO:0000256" key="1">
    <source>
        <dbReference type="SAM" id="MobiDB-lite"/>
    </source>
</evidence>
<evidence type="ECO:0008006" key="4">
    <source>
        <dbReference type="Google" id="ProtNLM"/>
    </source>
</evidence>
<feature type="region of interest" description="Disordered" evidence="1">
    <location>
        <begin position="204"/>
        <end position="225"/>
    </location>
</feature>
<dbReference type="GO" id="GO:0030198">
    <property type="term" value="P:extracellular matrix organization"/>
    <property type="evidence" value="ECO:0007669"/>
    <property type="project" value="TreeGrafter"/>
</dbReference>
<protein>
    <recommendedName>
        <fullName evidence="4">Collagen-like protein</fullName>
    </recommendedName>
</protein>
<gene>
    <name evidence="3" type="ORF">KACHI17_00150</name>
</gene>
<name>A0AAT9GEW6_9BACT</name>
<dbReference type="InterPro" id="IPR050149">
    <property type="entry name" value="Collagen_superfamily"/>
</dbReference>
<keyword evidence="2" id="KW-0732">Signal</keyword>
<feature type="compositionally biased region" description="Low complexity" evidence="1">
    <location>
        <begin position="211"/>
        <end position="224"/>
    </location>
</feature>
<sequence>MKKNITILILFLLLYAQIVDAQGVKVTGPIVPNSSADGYPTHTDIYGKGGFMSVSDIATRNAINALRRKIGMLVYVTADDVLYQLKGGETNSNWVAIPLGTVSNSFTWGGSGVAPVTPTVNTVYYNTTDQKTYIWNGTAWEVLAQGGIAGPQGIQGPAGTNGVSLSWQGSLASSPSSPQLNWAYYNSTDKKSYVWDGDSWEILSQDGSTGAQGAQGPQGIQGPAGTNGVSLIWQGSLASSPSSPQLNWTYYNSTDKKSYVWDGDSWEILSQDGSTGAQGVQGLQGIQGPAGTNGVSLSWQGSLASSPSSPQLNWAYYNSTDKKSYVWDGDSWEILSQDGSTGAQGAQGLQGIQGPAGTNGVSLSWQGSLASSPSSPQLNWAYYNSTDKKSYVWDGDSWEILSQDGSTGAQGAQGLQGIQGPAGTNGVSLSWQGSLSSSPSSPQLNWAYYNSTDKKSYVWDGDSWEILSQDGSAGAQGAQGLQGIQGPAGTNGVSLSWQGSLSSSPSSPQLNWAYYNSTDKKSYVWDGDSWEILSQDGSIGAQGIQGPAGTNGVSLSWQGSLSSSPSSPQLNWAYYNSTDKKSYVWDGDSWEILSQDGSTGAQGAQGPQGIQGPAGTNGVSLSWQGSLSSSPSSPQLNWAYYNSTDKKSYVWDGDSWEILSQDGVDGSASLIFNGNRPITASLFTNQNPGTNDLVQWIERLFYPTHAPDASLTMTYNGQTSGSNFTIERMSTGSSLAATLNWGIRRGPTTAEITTVTVGGQSQTFTQPSQGSPYGPSVNGTQAVSFPRNTTTVFSNIVVTADGKQAQSDVTVNFAFRKYYGFMTQPGGVTEGQEFSPTVSDILALTNQPFASSRNLTATITPSGAQRLVIAYPVSLDPGVGTSAQISVGGFAINTDAYRREVIALTNASGATENYVVYTWKTNTNGSVSITVQ</sequence>
<dbReference type="PANTHER" id="PTHR24023:SF1095">
    <property type="entry name" value="EGF-LIKE DOMAIN-CONTAINING PROTEIN"/>
    <property type="match status" value="1"/>
</dbReference>
<dbReference type="AlphaFoldDB" id="A0AAT9GEW6"/>